<comment type="caution">
    <text evidence="1">The sequence shown here is derived from an EMBL/GenBank/DDBJ whole genome shotgun (WGS) entry which is preliminary data.</text>
</comment>
<evidence type="ECO:0000313" key="2">
    <source>
        <dbReference type="Proteomes" id="UP000594342"/>
    </source>
</evidence>
<proteinExistence type="predicted"/>
<gene>
    <name evidence="1" type="ORF">YASMINEVIRUS_755</name>
</gene>
<name>A0A5K0U9X9_9VIRU</name>
<dbReference type="EMBL" id="UPSH01000001">
    <property type="protein sequence ID" value="VBB18292.1"/>
    <property type="molecule type" value="Genomic_DNA"/>
</dbReference>
<accession>A0A5K0U9X9</accession>
<reference evidence="1 2" key="1">
    <citation type="submission" date="2018-10" db="EMBL/GenBank/DDBJ databases">
        <authorList>
            <consortium name="IHU Genomes"/>
        </authorList>
    </citation>
    <scope>NUCLEOTIDE SEQUENCE [LARGE SCALE GENOMIC DNA]</scope>
    <source>
        <strain evidence="1 2">A1</strain>
    </source>
</reference>
<organism evidence="1 2">
    <name type="scientific">Yasminevirus sp. GU-2018</name>
    <dbReference type="NCBI Taxonomy" id="2420051"/>
    <lineage>
        <taxon>Viruses</taxon>
        <taxon>Varidnaviria</taxon>
        <taxon>Bamfordvirae</taxon>
        <taxon>Nucleocytoviricota</taxon>
        <taxon>Megaviricetes</taxon>
        <taxon>Imitervirales</taxon>
        <taxon>Mimiviridae</taxon>
        <taxon>Klosneuvirinae</taxon>
        <taxon>Yasminevirus</taxon>
        <taxon>Yasminevirus saudimassiliense</taxon>
    </lineage>
</organism>
<dbReference type="Proteomes" id="UP000594342">
    <property type="component" value="Unassembled WGS sequence"/>
</dbReference>
<protein>
    <submittedName>
        <fullName evidence="1">Uncharacterized protein</fullName>
    </submittedName>
</protein>
<evidence type="ECO:0000313" key="1">
    <source>
        <dbReference type="EMBL" id="VBB18292.1"/>
    </source>
</evidence>
<keyword evidence="2" id="KW-1185">Reference proteome</keyword>
<sequence length="208" mass="22958">MSQTPYNTSPDTTPLDGSNYGLDANGAFTDIVGSQAPSSAKYHEVVKKDSLKLYKFLEKTNAISDDLDPFYPDLDKFVTDASSNLGLRSTVFGSLFNKVLGRSEIPTELKQFVKLYESVGKDPSLTATRQDSAYIADSQTSIKDALSEKGIILQNIQNVQNVVEGLKQTPLPFVLYVVSSDQGRDTIMNALGMRIIYLMFSIDHEILK</sequence>